<dbReference type="GO" id="GO:0042956">
    <property type="term" value="P:maltodextrin transmembrane transport"/>
    <property type="evidence" value="ECO:0007669"/>
    <property type="project" value="TreeGrafter"/>
</dbReference>
<protein>
    <recommendedName>
        <fullName evidence="10">Maltose/maltodextrin transport system permease protein</fullName>
    </recommendedName>
</protein>
<dbReference type="AlphaFoldDB" id="A0A9W6G6Q8"/>
<keyword evidence="8 9" id="KW-0472">Membrane</keyword>
<comment type="caution">
    <text evidence="12">The sequence shown here is derived from an EMBL/GenBank/DDBJ whole genome shotgun (WGS) entry which is preliminary data.</text>
</comment>
<dbReference type="InterPro" id="IPR000515">
    <property type="entry name" value="MetI-like"/>
</dbReference>
<evidence type="ECO:0000256" key="8">
    <source>
        <dbReference type="ARBA" id="ARBA00023136"/>
    </source>
</evidence>
<dbReference type="Gene3D" id="2.40.430.10">
    <property type="entry name" value="D-maltodextrin-binding protein, MBP"/>
    <property type="match status" value="1"/>
</dbReference>
<dbReference type="CDD" id="cd06261">
    <property type="entry name" value="TM_PBP2"/>
    <property type="match status" value="1"/>
</dbReference>
<organism evidence="12 13">
    <name type="scientific">Glycomyces algeriensis</name>
    <dbReference type="NCBI Taxonomy" id="256037"/>
    <lineage>
        <taxon>Bacteria</taxon>
        <taxon>Bacillati</taxon>
        <taxon>Actinomycetota</taxon>
        <taxon>Actinomycetes</taxon>
        <taxon>Glycomycetales</taxon>
        <taxon>Glycomycetaceae</taxon>
        <taxon>Glycomyces</taxon>
    </lineage>
</organism>
<dbReference type="InterPro" id="IPR032550">
    <property type="entry name" value="TM_PBP2_N"/>
</dbReference>
<evidence type="ECO:0000259" key="11">
    <source>
        <dbReference type="PROSITE" id="PS50928"/>
    </source>
</evidence>
<feature type="transmembrane region" description="Helical" evidence="9">
    <location>
        <begin position="12"/>
        <end position="36"/>
    </location>
</feature>
<dbReference type="SUPFAM" id="SSF160964">
    <property type="entry name" value="MalF N-terminal region-like"/>
    <property type="match status" value="1"/>
</dbReference>
<keyword evidence="7 9" id="KW-1133">Transmembrane helix</keyword>
<gene>
    <name evidence="12" type="ORF">GALLR39Z86_12760</name>
</gene>
<evidence type="ECO:0000256" key="10">
    <source>
        <dbReference type="RuleBase" id="RU367050"/>
    </source>
</evidence>
<keyword evidence="5 10" id="KW-0762">Sugar transport</keyword>
<accession>A0A9W6G6Q8</accession>
<dbReference type="RefSeq" id="WP_270115489.1">
    <property type="nucleotide sequence ID" value="NZ_BAAAOL010000002.1"/>
</dbReference>
<dbReference type="Pfam" id="PF16296">
    <property type="entry name" value="TM_PBP2_N"/>
    <property type="match status" value="1"/>
</dbReference>
<evidence type="ECO:0000256" key="5">
    <source>
        <dbReference type="ARBA" id="ARBA00022597"/>
    </source>
</evidence>
<sequence length="515" mass="55308">MLDQRSRTAGSATAAGLIIKIAVLAVVAALAVWAASPLIAAEAWWGLALEAAVVVVIFYVYLQRRAIQLKYLIPGTMLLLAFQILPVVMTIGTSFTNYGDGHRVDKEQATEAIIAAGVQQTPGGTTYLVAIGEDPAGELTLLLTDQADGSTWAGTEAGLTELDGATLDDTGRVTAAPGYTVWDLAELNERQAELTALAVPTGPETGIKLQGLSAFEGQSTRSYSETCDCITDSATGTVWTADDDRGSFLDEDGKAALVGWRVNIGAENYLDVITDPDIRGPFLGVFTWNVMFAAGSVLFTFAIGLGTAMALNKESMRGTKLYRTFMILPYAMPSFAMLLVWAQMFNRDFGLINDLFNLDVNWYGGTWSARAMVLIANTWLGWPYMFLICLGALQALPADSLEAAKIDGATGMTAFRKITLPLLLIALTPLLISSFAFNFNNFNAIELLSGGNPFMAGDAVGGTDILITYAFRQAFGSSSADYGFASAISVFIFLIVATISAFMFRFTRNQEDVYS</sequence>
<feature type="transmembrane region" description="Helical" evidence="9">
    <location>
        <begin position="42"/>
        <end position="62"/>
    </location>
</feature>
<feature type="transmembrane region" description="Helical" evidence="9">
    <location>
        <begin position="69"/>
        <end position="89"/>
    </location>
</feature>
<evidence type="ECO:0000256" key="3">
    <source>
        <dbReference type="ARBA" id="ARBA00022448"/>
    </source>
</evidence>
<dbReference type="GO" id="GO:0015423">
    <property type="term" value="F:ABC-type maltose transporter activity"/>
    <property type="evidence" value="ECO:0007669"/>
    <property type="project" value="TreeGrafter"/>
</dbReference>
<dbReference type="EMBL" id="BSDT01000001">
    <property type="protein sequence ID" value="GLI41426.1"/>
    <property type="molecule type" value="Genomic_DNA"/>
</dbReference>
<evidence type="ECO:0000256" key="4">
    <source>
        <dbReference type="ARBA" id="ARBA00022475"/>
    </source>
</evidence>
<dbReference type="SUPFAM" id="SSF161098">
    <property type="entry name" value="MetI-like"/>
    <property type="match status" value="1"/>
</dbReference>
<dbReference type="Pfam" id="PF00528">
    <property type="entry name" value="BPD_transp_1"/>
    <property type="match status" value="1"/>
</dbReference>
<comment type="subcellular location">
    <subcellularLocation>
        <location evidence="1 9">Cell membrane</location>
        <topology evidence="1 9">Multi-pass membrane protein</topology>
    </subcellularLocation>
</comment>
<comment type="function">
    <text evidence="10">Part of the ABC transporter complex MalEFGK involved in maltose/maltodextrin import. Probably responsible for the translocation of the substrate across the membrane.</text>
</comment>
<feature type="domain" description="ABC transmembrane type-1" evidence="11">
    <location>
        <begin position="286"/>
        <end position="503"/>
    </location>
</feature>
<dbReference type="PROSITE" id="PS50928">
    <property type="entry name" value="ABC_TM1"/>
    <property type="match status" value="1"/>
</dbReference>
<evidence type="ECO:0000256" key="7">
    <source>
        <dbReference type="ARBA" id="ARBA00022989"/>
    </source>
</evidence>
<evidence type="ECO:0000313" key="13">
    <source>
        <dbReference type="Proteomes" id="UP001144313"/>
    </source>
</evidence>
<keyword evidence="4 10" id="KW-1003">Cell membrane</keyword>
<evidence type="ECO:0000256" key="1">
    <source>
        <dbReference type="ARBA" id="ARBA00004651"/>
    </source>
</evidence>
<name>A0A9W6G6Q8_9ACTN</name>
<keyword evidence="6 9" id="KW-0812">Transmembrane</keyword>
<feature type="transmembrane region" description="Helical" evidence="9">
    <location>
        <begin position="418"/>
        <end position="439"/>
    </location>
</feature>
<keyword evidence="13" id="KW-1185">Reference proteome</keyword>
<dbReference type="Gene3D" id="3.10.650.10">
    <property type="entry name" value="MalF N-terminal region-like"/>
    <property type="match status" value="1"/>
</dbReference>
<dbReference type="Gene3D" id="1.10.3720.10">
    <property type="entry name" value="MetI-like"/>
    <property type="match status" value="1"/>
</dbReference>
<evidence type="ECO:0000313" key="12">
    <source>
        <dbReference type="EMBL" id="GLI41426.1"/>
    </source>
</evidence>
<evidence type="ECO:0000256" key="2">
    <source>
        <dbReference type="ARBA" id="ARBA00009047"/>
    </source>
</evidence>
<dbReference type="Gene3D" id="1.20.58.370">
    <property type="entry name" value="MalF N-terminal region-like"/>
    <property type="match status" value="1"/>
</dbReference>
<feature type="transmembrane region" description="Helical" evidence="9">
    <location>
        <begin position="482"/>
        <end position="504"/>
    </location>
</feature>
<evidence type="ECO:0000256" key="9">
    <source>
        <dbReference type="RuleBase" id="RU363032"/>
    </source>
</evidence>
<feature type="transmembrane region" description="Helical" evidence="9">
    <location>
        <begin position="286"/>
        <end position="309"/>
    </location>
</feature>
<dbReference type="Proteomes" id="UP001144313">
    <property type="component" value="Unassembled WGS sequence"/>
</dbReference>
<reference evidence="12" key="1">
    <citation type="submission" date="2022-12" db="EMBL/GenBank/DDBJ databases">
        <title>Reference genome sequencing for broad-spectrum identification of bacterial and archaeal isolates by mass spectrometry.</title>
        <authorList>
            <person name="Sekiguchi Y."/>
            <person name="Tourlousse D.M."/>
        </authorList>
    </citation>
    <scope>NUCLEOTIDE SEQUENCE</scope>
    <source>
        <strain evidence="12">LLR39Z86</strain>
    </source>
</reference>
<keyword evidence="3 9" id="KW-0813">Transport</keyword>
<dbReference type="PANTHER" id="PTHR47314:SF1">
    <property type="entry name" value="MALTOSE_MALTODEXTRIN TRANSPORT SYSTEM PERMEASE PROTEIN MALF"/>
    <property type="match status" value="1"/>
</dbReference>
<dbReference type="InterPro" id="IPR035277">
    <property type="entry name" value="MalF_N"/>
</dbReference>
<dbReference type="InterPro" id="IPR035906">
    <property type="entry name" value="MetI-like_sf"/>
</dbReference>
<comment type="similarity">
    <text evidence="2 10">Belongs to the binding-protein-dependent transport system permease family. MalFG subfamily.</text>
</comment>
<proteinExistence type="inferred from homology"/>
<feature type="transmembrane region" description="Helical" evidence="9">
    <location>
        <begin position="321"/>
        <end position="342"/>
    </location>
</feature>
<evidence type="ECO:0000256" key="6">
    <source>
        <dbReference type="ARBA" id="ARBA00022692"/>
    </source>
</evidence>
<feature type="transmembrane region" description="Helical" evidence="9">
    <location>
        <begin position="379"/>
        <end position="397"/>
    </location>
</feature>
<dbReference type="GO" id="GO:1990060">
    <property type="term" value="C:maltose transport complex"/>
    <property type="evidence" value="ECO:0007669"/>
    <property type="project" value="TreeGrafter"/>
</dbReference>
<dbReference type="PANTHER" id="PTHR47314">
    <property type="entry name" value="MALTOSE/MALTODEXTRIN TRANSPORT SYSTEM PERMEASE PROTEIN MALF"/>
    <property type="match status" value="1"/>
</dbReference>
<dbReference type="InterPro" id="IPR047103">
    <property type="entry name" value="MalF_P2_sf"/>
</dbReference>